<dbReference type="Proteomes" id="UP000799441">
    <property type="component" value="Unassembled WGS sequence"/>
</dbReference>
<dbReference type="OrthoDB" id="2019644at2759"/>
<gene>
    <name evidence="5" type="ORF">K431DRAFT_106626</name>
</gene>
<organism evidence="5 6">
    <name type="scientific">Polychaeton citri CBS 116435</name>
    <dbReference type="NCBI Taxonomy" id="1314669"/>
    <lineage>
        <taxon>Eukaryota</taxon>
        <taxon>Fungi</taxon>
        <taxon>Dikarya</taxon>
        <taxon>Ascomycota</taxon>
        <taxon>Pezizomycotina</taxon>
        <taxon>Dothideomycetes</taxon>
        <taxon>Dothideomycetidae</taxon>
        <taxon>Capnodiales</taxon>
        <taxon>Capnodiaceae</taxon>
        <taxon>Polychaeton</taxon>
    </lineage>
</organism>
<evidence type="ECO:0008006" key="7">
    <source>
        <dbReference type="Google" id="ProtNLM"/>
    </source>
</evidence>
<dbReference type="GO" id="GO:0017056">
    <property type="term" value="F:structural constituent of nuclear pore"/>
    <property type="evidence" value="ECO:0007669"/>
    <property type="project" value="TreeGrafter"/>
</dbReference>
<name>A0A9P4Q7U7_9PEZI</name>
<comment type="subcellular location">
    <subcellularLocation>
        <location evidence="1">Nucleus</location>
    </subcellularLocation>
</comment>
<evidence type="ECO:0000256" key="3">
    <source>
        <dbReference type="ARBA" id="ARBA00022448"/>
    </source>
</evidence>
<keyword evidence="6" id="KW-1185">Reference proteome</keyword>
<evidence type="ECO:0000256" key="2">
    <source>
        <dbReference type="ARBA" id="ARBA00005892"/>
    </source>
</evidence>
<sequence>MDAMDPVFRLQHLQQDLATFVETRVSNLVRLSAELEASIDDFRRLLDKNGQNAESRKALSAGGGSNVQKARIGEEEYVISPEFRDTVFMVSDELKLDEIEAAQLCIAAQDEAGNADETLGLMACIRFHTRRQALLDCLRMVLQISADSDAEDDLSEGFRSIAQTIIQGKDGRPNDASSYWRKCLEALTDIENGIKYIADKRIMLEQTKQVIFGPEAEALHGQRISLQHQHESLVAVVTYLVQGNYVQLEDFRILLNKLTNLDVSIDLTAHYLPLIISAAASFASGDNSTPGIADVHKLFQRGPSQLHWKNKDLQALTTICWLAEYTSRDPEGATDEERRKAATEQDNLFFDQLEEKPLHMMLAICNYLNPEIWHDPAKVGLVRYLLDDFRGFSSTIERAADFFSDIAMRELQTFADAFIANMPDVLRRMKSKEDSQRRDALSRPIQEREPYELHYERFMMIVAYAYQDDPEAAQDWWSDKDGNLFGFLRWASQRLPTPRVATFCELLRAIASDDKSSNHAHRFLLEDSAMGTNRTRKSGTVSWSQIFGEIEIFAATVRDKPALLRSSNGAPQPEENFVEVETSIMLEAYLRLTSHLCRKSSEARNWLLREQTFPLPDMLLELARADLGSSRLPACCLETLSALLTDKTPEVNDGMWVLIDNWVMAKPAGSQGKPQGRSTRNPFLDNPYLTGVTRDAETAVSFINLLNALLAPSNSIKAITSDTLPFPEQLGTATRQTGIEAYIDHVLGYTFVSTLPQNDIPADDSEMWLLQHSCLNFIHQCLSSFNESLVVVASSGNTVANAALSTTSLPTYLRLHPFARVMDFMFSSTAIPPLFFAIEKNAESLDSMNANSPSVQTALKALQVMNLVLDQQATYFNIVRPVVKIQSSSRAPPVANPTLTSFDEVMISNLGSVVNIAAFIASVHAELSLEALQLLKKLAASRKFASVDDPTTGLSHGNRLVGRLQEFSDAIFAGLGNDLQIFDLDLEREEPTPKLVRAKEVLNVLNANLDASPNRPSVAHCILGFLCTERTVSISPEGPFATGKSLFHSIARAAVEMPIIAGGTAVSWLISMKRSCLLIIHKLATSTMTTSIVEEELRIMDFQPALAESQIPAYLDMTWDGKSSTDPHTLITASAFGIADFINSRQLFFEYSAFALRSAADALAASTLETIVGTLLGDIKHPNGSISRIVSVFDLLDFFDIDISDTLSANPKLLTITDFSSCASETPEFGRAYDTKLVDELCALHTRELYKRGAVRQISDEAQLDDDLNAIKVSLVSQNHSAAIQRARITALESWTDLLSLIATHGGLTSTDQLAFALKGLQMSLPKLERSLLNNMDAAALIAKLNLALVQVTAESQRTEGRSTTAGHERLLSTFRVCLKALMDDNAGLALRDVCYRTCCIILEFTLPNSSHQSSLPHAETSYLQLIQTAGERLVRIVTEDAFSGRGVTRVSSLLFLDALTALFQAQKAVGHILRGLSRLNFVPVLIDSSLGSVASSFRNENAELVNTLAYFHIATSLLLRLSQTSEGVQLVLDSGFFSAVQDSSLFSTDPDIGLDIDNPTALREFYRLLSAVLEIITAIVVTKGPSNTQTLQIARNFLSSNRFSVMAVFKRTSAIQRTAGPPEVEALAVAEEFGRLMFVSGFLEEDDPTNSRISNTIGFT</sequence>
<evidence type="ECO:0000313" key="6">
    <source>
        <dbReference type="Proteomes" id="UP000799441"/>
    </source>
</evidence>
<evidence type="ECO:0000313" key="5">
    <source>
        <dbReference type="EMBL" id="KAF2719779.1"/>
    </source>
</evidence>
<evidence type="ECO:0000256" key="4">
    <source>
        <dbReference type="ARBA" id="ARBA00023242"/>
    </source>
</evidence>
<keyword evidence="4" id="KW-0539">Nucleus</keyword>
<dbReference type="EMBL" id="MU003807">
    <property type="protein sequence ID" value="KAF2719779.1"/>
    <property type="molecule type" value="Genomic_DNA"/>
</dbReference>
<dbReference type="PANTHER" id="PTHR31344">
    <property type="entry name" value="NUCLEAR PORE COMPLEX PROTEIN NUP205"/>
    <property type="match status" value="1"/>
</dbReference>
<dbReference type="GO" id="GO:0044611">
    <property type="term" value="C:nuclear pore inner ring"/>
    <property type="evidence" value="ECO:0007669"/>
    <property type="project" value="TreeGrafter"/>
</dbReference>
<proteinExistence type="inferred from homology"/>
<comment type="caution">
    <text evidence="5">The sequence shown here is derived from an EMBL/GenBank/DDBJ whole genome shotgun (WGS) entry which is preliminary data.</text>
</comment>
<protein>
    <recommendedName>
        <fullName evidence="7">Nucleoporin</fullName>
    </recommendedName>
</protein>
<accession>A0A9P4Q7U7</accession>
<comment type="similarity">
    <text evidence="2">Belongs to the NUP186/NUP192/NUP205 family.</text>
</comment>
<dbReference type="InterPro" id="IPR021827">
    <property type="entry name" value="Nup186/Nup192/Nup205"/>
</dbReference>
<dbReference type="GO" id="GO:0006999">
    <property type="term" value="P:nuclear pore organization"/>
    <property type="evidence" value="ECO:0007669"/>
    <property type="project" value="TreeGrafter"/>
</dbReference>
<evidence type="ECO:0000256" key="1">
    <source>
        <dbReference type="ARBA" id="ARBA00004123"/>
    </source>
</evidence>
<reference evidence="5" key="1">
    <citation type="journal article" date="2020" name="Stud. Mycol.">
        <title>101 Dothideomycetes genomes: a test case for predicting lifestyles and emergence of pathogens.</title>
        <authorList>
            <person name="Haridas S."/>
            <person name="Albert R."/>
            <person name="Binder M."/>
            <person name="Bloem J."/>
            <person name="Labutti K."/>
            <person name="Salamov A."/>
            <person name="Andreopoulos B."/>
            <person name="Baker S."/>
            <person name="Barry K."/>
            <person name="Bills G."/>
            <person name="Bluhm B."/>
            <person name="Cannon C."/>
            <person name="Castanera R."/>
            <person name="Culley D."/>
            <person name="Daum C."/>
            <person name="Ezra D."/>
            <person name="Gonzalez J."/>
            <person name="Henrissat B."/>
            <person name="Kuo A."/>
            <person name="Liang C."/>
            <person name="Lipzen A."/>
            <person name="Lutzoni F."/>
            <person name="Magnuson J."/>
            <person name="Mondo S."/>
            <person name="Nolan M."/>
            <person name="Ohm R."/>
            <person name="Pangilinan J."/>
            <person name="Park H.-J."/>
            <person name="Ramirez L."/>
            <person name="Alfaro M."/>
            <person name="Sun H."/>
            <person name="Tritt A."/>
            <person name="Yoshinaga Y."/>
            <person name="Zwiers L.-H."/>
            <person name="Turgeon B."/>
            <person name="Goodwin S."/>
            <person name="Spatafora J."/>
            <person name="Crous P."/>
            <person name="Grigoriev I."/>
        </authorList>
    </citation>
    <scope>NUCLEOTIDE SEQUENCE</scope>
    <source>
        <strain evidence="5">CBS 116435</strain>
    </source>
</reference>
<dbReference type="Pfam" id="PF11894">
    <property type="entry name" value="Nup192"/>
    <property type="match status" value="1"/>
</dbReference>
<keyword evidence="3" id="KW-0813">Transport</keyword>
<dbReference type="PANTHER" id="PTHR31344:SF0">
    <property type="entry name" value="NUCLEAR PORE COMPLEX PROTEIN NUP205"/>
    <property type="match status" value="1"/>
</dbReference>